<protein>
    <submittedName>
        <fullName evidence="2">Uncharacterized protein</fullName>
    </submittedName>
</protein>
<feature type="compositionally biased region" description="Basic and acidic residues" evidence="1">
    <location>
        <begin position="252"/>
        <end position="261"/>
    </location>
</feature>
<sequence>MFMVVPHVEAYYSTAYPVGSSGQADQNPIPAARYQMKNIRKISRLTTAANEDDEEHPDDYCGSSGNGDHYLIADQAAGEDESQHPEPNEAGEDHEEHPVPGAILDAVLDIPELDDDNGCYLCTTKYLLQAPATLYGLLQASRAFFNLPETPLKFKASFDNCDRIENNYLTLNTDSPDNLRMRLRGSGSSGIKVGDPVLFGNGEGLEAAKAEPLDDSSAPIRYKLCESGTLSRNINTSWTTRSSSTRTARIRRFAEERSDEP</sequence>
<evidence type="ECO:0000313" key="3">
    <source>
        <dbReference type="Proteomes" id="UP000585474"/>
    </source>
</evidence>
<name>A0A7J0ECP6_9ERIC</name>
<organism evidence="2 3">
    <name type="scientific">Actinidia rufa</name>
    <dbReference type="NCBI Taxonomy" id="165716"/>
    <lineage>
        <taxon>Eukaryota</taxon>
        <taxon>Viridiplantae</taxon>
        <taxon>Streptophyta</taxon>
        <taxon>Embryophyta</taxon>
        <taxon>Tracheophyta</taxon>
        <taxon>Spermatophyta</taxon>
        <taxon>Magnoliopsida</taxon>
        <taxon>eudicotyledons</taxon>
        <taxon>Gunneridae</taxon>
        <taxon>Pentapetalae</taxon>
        <taxon>asterids</taxon>
        <taxon>Ericales</taxon>
        <taxon>Actinidiaceae</taxon>
        <taxon>Actinidia</taxon>
    </lineage>
</organism>
<evidence type="ECO:0000313" key="2">
    <source>
        <dbReference type="EMBL" id="GFY84160.1"/>
    </source>
</evidence>
<feature type="compositionally biased region" description="Low complexity" evidence="1">
    <location>
        <begin position="236"/>
        <end position="247"/>
    </location>
</feature>
<gene>
    <name evidence="2" type="ORF">Acr_03g0009340</name>
</gene>
<keyword evidence="3" id="KW-1185">Reference proteome</keyword>
<reference evidence="2 3" key="1">
    <citation type="submission" date="2019-07" db="EMBL/GenBank/DDBJ databases">
        <title>De Novo Assembly of kiwifruit Actinidia rufa.</title>
        <authorList>
            <person name="Sugita-Konishi S."/>
            <person name="Sato K."/>
            <person name="Mori E."/>
            <person name="Abe Y."/>
            <person name="Kisaki G."/>
            <person name="Hamano K."/>
            <person name="Suezawa K."/>
            <person name="Otani M."/>
            <person name="Fukuda T."/>
            <person name="Manabe T."/>
            <person name="Gomi K."/>
            <person name="Tabuchi M."/>
            <person name="Akimitsu K."/>
            <person name="Kataoka I."/>
        </authorList>
    </citation>
    <scope>NUCLEOTIDE SEQUENCE [LARGE SCALE GENOMIC DNA]</scope>
    <source>
        <strain evidence="3">cv. Fuchu</strain>
    </source>
</reference>
<evidence type="ECO:0000256" key="1">
    <source>
        <dbReference type="SAM" id="MobiDB-lite"/>
    </source>
</evidence>
<comment type="caution">
    <text evidence="2">The sequence shown here is derived from an EMBL/GenBank/DDBJ whole genome shotgun (WGS) entry which is preliminary data.</text>
</comment>
<accession>A0A7J0ECP6</accession>
<proteinExistence type="predicted"/>
<dbReference type="AlphaFoldDB" id="A0A7J0ECP6"/>
<dbReference type="Proteomes" id="UP000585474">
    <property type="component" value="Unassembled WGS sequence"/>
</dbReference>
<feature type="region of interest" description="Disordered" evidence="1">
    <location>
        <begin position="78"/>
        <end position="97"/>
    </location>
</feature>
<dbReference type="EMBL" id="BJWL01000003">
    <property type="protein sequence ID" value="GFY84160.1"/>
    <property type="molecule type" value="Genomic_DNA"/>
</dbReference>
<feature type="region of interest" description="Disordered" evidence="1">
    <location>
        <begin position="236"/>
        <end position="261"/>
    </location>
</feature>